<dbReference type="GO" id="GO:0005524">
    <property type="term" value="F:ATP binding"/>
    <property type="evidence" value="ECO:0007669"/>
    <property type="project" value="InterPro"/>
</dbReference>
<sequence length="168" mass="17817">MVKLLPSCANYTATNFTAGKIGIKYRVDVSLIIVGMINAIASGNMQPIMNLIFGQIINSFGRMDPSHVVHEVSKLASFTGENKAAEKYDSKLQIAHASTVQQGLASGIGLGTVLLIAFSTDRIAISYGSKLIMEKGYSGGKGLDTMRGHGTQLCGGQKKRVAIARAIL</sequence>
<dbReference type="AlphaFoldDB" id="A0A8S0T5Y2"/>
<evidence type="ECO:0000256" key="3">
    <source>
        <dbReference type="ARBA" id="ARBA00022989"/>
    </source>
</evidence>
<dbReference type="Gene3D" id="1.20.1560.10">
    <property type="entry name" value="ABC transporter type 1, transmembrane domain"/>
    <property type="match status" value="1"/>
</dbReference>
<dbReference type="Gramene" id="OE9A040204T1">
    <property type="protein sequence ID" value="OE9A040204C1"/>
    <property type="gene ID" value="OE9A040204"/>
</dbReference>
<name>A0A8S0T5Y2_OLEEU</name>
<dbReference type="EMBL" id="CACTIH010005646">
    <property type="protein sequence ID" value="CAA2999693.1"/>
    <property type="molecule type" value="Genomic_DNA"/>
</dbReference>
<dbReference type="GO" id="GO:0042626">
    <property type="term" value="F:ATPase-coupled transmembrane transporter activity"/>
    <property type="evidence" value="ECO:0007669"/>
    <property type="project" value="TreeGrafter"/>
</dbReference>
<protein>
    <submittedName>
        <fullName evidence="5">ABC transporter B family member 9-like</fullName>
    </submittedName>
</protein>
<evidence type="ECO:0000256" key="2">
    <source>
        <dbReference type="ARBA" id="ARBA00022692"/>
    </source>
</evidence>
<keyword evidence="6" id="KW-1185">Reference proteome</keyword>
<keyword evidence="4" id="KW-0472">Membrane</keyword>
<dbReference type="OrthoDB" id="6500128at2759"/>
<evidence type="ECO:0000313" key="5">
    <source>
        <dbReference type="EMBL" id="CAA2999693.1"/>
    </source>
</evidence>
<dbReference type="Proteomes" id="UP000594638">
    <property type="component" value="Unassembled WGS sequence"/>
</dbReference>
<dbReference type="InterPro" id="IPR036640">
    <property type="entry name" value="ABC1_TM_sf"/>
</dbReference>
<dbReference type="GO" id="GO:0005886">
    <property type="term" value="C:plasma membrane"/>
    <property type="evidence" value="ECO:0007669"/>
    <property type="project" value="TreeGrafter"/>
</dbReference>
<keyword evidence="2" id="KW-0812">Transmembrane</keyword>
<evidence type="ECO:0000313" key="6">
    <source>
        <dbReference type="Proteomes" id="UP000594638"/>
    </source>
</evidence>
<comment type="subcellular location">
    <subcellularLocation>
        <location evidence="1">Membrane</location>
        <topology evidence="1">Multi-pass membrane protein</topology>
    </subcellularLocation>
</comment>
<reference evidence="5 6" key="1">
    <citation type="submission" date="2019-12" db="EMBL/GenBank/DDBJ databases">
        <authorList>
            <person name="Alioto T."/>
            <person name="Alioto T."/>
            <person name="Gomez Garrido J."/>
        </authorList>
    </citation>
    <scope>NUCLEOTIDE SEQUENCE [LARGE SCALE GENOMIC DNA]</scope>
</reference>
<gene>
    <name evidence="5" type="ORF">OLEA9_A040204</name>
</gene>
<evidence type="ECO:0000256" key="4">
    <source>
        <dbReference type="ARBA" id="ARBA00023136"/>
    </source>
</evidence>
<organism evidence="5 6">
    <name type="scientific">Olea europaea subsp. europaea</name>
    <dbReference type="NCBI Taxonomy" id="158383"/>
    <lineage>
        <taxon>Eukaryota</taxon>
        <taxon>Viridiplantae</taxon>
        <taxon>Streptophyta</taxon>
        <taxon>Embryophyta</taxon>
        <taxon>Tracheophyta</taxon>
        <taxon>Spermatophyta</taxon>
        <taxon>Magnoliopsida</taxon>
        <taxon>eudicotyledons</taxon>
        <taxon>Gunneridae</taxon>
        <taxon>Pentapetalae</taxon>
        <taxon>asterids</taxon>
        <taxon>lamiids</taxon>
        <taxon>Lamiales</taxon>
        <taxon>Oleaceae</taxon>
        <taxon>Oleeae</taxon>
        <taxon>Olea</taxon>
    </lineage>
</organism>
<accession>A0A8S0T5Y2</accession>
<comment type="caution">
    <text evidence="5">The sequence shown here is derived from an EMBL/GenBank/DDBJ whole genome shotgun (WGS) entry which is preliminary data.</text>
</comment>
<evidence type="ECO:0000256" key="1">
    <source>
        <dbReference type="ARBA" id="ARBA00004141"/>
    </source>
</evidence>
<dbReference type="PANTHER" id="PTHR24222">
    <property type="entry name" value="ABC TRANSPORTER B FAMILY"/>
    <property type="match status" value="1"/>
</dbReference>
<keyword evidence="3" id="KW-1133">Transmembrane helix</keyword>
<dbReference type="InterPro" id="IPR039421">
    <property type="entry name" value="Type_1_exporter"/>
</dbReference>
<proteinExistence type="predicted"/>
<dbReference type="PANTHER" id="PTHR24222:SF50">
    <property type="entry name" value="ABC TRANSPORTER B FAMILY MEMBER 9-LIKE ISOFORM X2"/>
    <property type="match status" value="1"/>
</dbReference>